<reference evidence="4 5" key="1">
    <citation type="submission" date="2024-08" db="EMBL/GenBank/DDBJ databases">
        <title>Gnathostoma spinigerum genome.</title>
        <authorList>
            <person name="Gonzalez-Bertolin B."/>
            <person name="Monzon S."/>
            <person name="Zaballos A."/>
            <person name="Jimenez P."/>
            <person name="Dekumyoy P."/>
            <person name="Varona S."/>
            <person name="Cuesta I."/>
            <person name="Sumanam S."/>
            <person name="Adisakwattana P."/>
            <person name="Gasser R.B."/>
            <person name="Hernandez-Gonzalez A."/>
            <person name="Young N.D."/>
            <person name="Perteguer M.J."/>
        </authorList>
    </citation>
    <scope>NUCLEOTIDE SEQUENCE [LARGE SCALE GENOMIC DNA]</scope>
    <source>
        <strain evidence="4">AL3</strain>
        <tissue evidence="4">Liver</tissue>
    </source>
</reference>
<accession>A0ABD6EXX6</accession>
<feature type="signal peptide" evidence="1">
    <location>
        <begin position="1"/>
        <end position="17"/>
    </location>
</feature>
<proteinExistence type="predicted"/>
<keyword evidence="1" id="KW-0732">Signal</keyword>
<sequence>MIVYSLLIVSFCQLLLCDVFTSVEHIQLLSNMEKQIPTAINAYIRAERERLTRLRRWALDNAEETSWPSDKSVHNPISAFLLIKRWVFMWSSLERLMMTNSAHKILKRYSLGRHSDGHRQPDEDDLHGAAVGLLRLQDTYQLQTEEIANGHIRGTSPTQPMKAGDCFEIGRAAYSIFDYYHTILWMEEAQRRVLNEAHPSANLAEILEFLAFAHYKQGNVKLALKLTDELYALGWFIVDYIFYTIRTHNATSSWNYATYILTHTHAHRQSE</sequence>
<gene>
    <name evidence="4" type="ORF">AB6A40_011327</name>
</gene>
<evidence type="ECO:0000259" key="2">
    <source>
        <dbReference type="Pfam" id="PF08336"/>
    </source>
</evidence>
<protein>
    <recommendedName>
        <fullName evidence="6">Prolyl 4-hydroxylase alpha-subunit N-terminal domain-containing protein</fullName>
    </recommendedName>
</protein>
<dbReference type="Pfam" id="PF08336">
    <property type="entry name" value="P4Ha_N"/>
    <property type="match status" value="1"/>
</dbReference>
<dbReference type="InterPro" id="IPR059068">
    <property type="entry name" value="TPR_P4H"/>
</dbReference>
<dbReference type="EMBL" id="JBGFUD010019348">
    <property type="protein sequence ID" value="MFH4984618.1"/>
    <property type="molecule type" value="Genomic_DNA"/>
</dbReference>
<evidence type="ECO:0000259" key="3">
    <source>
        <dbReference type="Pfam" id="PF23558"/>
    </source>
</evidence>
<dbReference type="InterPro" id="IPR011990">
    <property type="entry name" value="TPR-like_helical_dom_sf"/>
</dbReference>
<feature type="domain" description="Prolyl 4-hydroxylase N-terminal" evidence="2">
    <location>
        <begin position="22"/>
        <end position="154"/>
    </location>
</feature>
<dbReference type="AlphaFoldDB" id="A0ABD6EXX6"/>
<evidence type="ECO:0008006" key="6">
    <source>
        <dbReference type="Google" id="ProtNLM"/>
    </source>
</evidence>
<name>A0ABD6EXX6_9BILA</name>
<dbReference type="Gene3D" id="6.10.140.1460">
    <property type="match status" value="1"/>
</dbReference>
<organism evidence="4 5">
    <name type="scientific">Gnathostoma spinigerum</name>
    <dbReference type="NCBI Taxonomy" id="75299"/>
    <lineage>
        <taxon>Eukaryota</taxon>
        <taxon>Metazoa</taxon>
        <taxon>Ecdysozoa</taxon>
        <taxon>Nematoda</taxon>
        <taxon>Chromadorea</taxon>
        <taxon>Rhabditida</taxon>
        <taxon>Spirurina</taxon>
        <taxon>Gnathostomatomorpha</taxon>
        <taxon>Gnathostomatoidea</taxon>
        <taxon>Gnathostomatidae</taxon>
        <taxon>Gnathostoma</taxon>
    </lineage>
</organism>
<evidence type="ECO:0000313" key="5">
    <source>
        <dbReference type="Proteomes" id="UP001608902"/>
    </source>
</evidence>
<dbReference type="FunFam" id="1.25.40.10:FF:000006">
    <property type="entry name" value="Prolyl 4-hydroxylase subunit alpha 2"/>
    <property type="match status" value="1"/>
</dbReference>
<dbReference type="Proteomes" id="UP001608902">
    <property type="component" value="Unassembled WGS sequence"/>
</dbReference>
<dbReference type="Gene3D" id="1.25.40.10">
    <property type="entry name" value="Tetratricopeptide repeat domain"/>
    <property type="match status" value="1"/>
</dbReference>
<evidence type="ECO:0000256" key="1">
    <source>
        <dbReference type="SAM" id="SignalP"/>
    </source>
</evidence>
<feature type="domain" description="Prolyl 4-hydroxylase peptide-substrate-binding" evidence="3">
    <location>
        <begin position="164"/>
        <end position="233"/>
    </location>
</feature>
<feature type="chain" id="PRO_5044776617" description="Prolyl 4-hydroxylase alpha-subunit N-terminal domain-containing protein" evidence="1">
    <location>
        <begin position="18"/>
        <end position="271"/>
    </location>
</feature>
<comment type="caution">
    <text evidence="4">The sequence shown here is derived from an EMBL/GenBank/DDBJ whole genome shotgun (WGS) entry which is preliminary data.</text>
</comment>
<dbReference type="Pfam" id="PF23558">
    <property type="entry name" value="TPR_P4H"/>
    <property type="match status" value="1"/>
</dbReference>
<keyword evidence="5" id="KW-1185">Reference proteome</keyword>
<dbReference type="InterPro" id="IPR013547">
    <property type="entry name" value="P4H_N"/>
</dbReference>
<evidence type="ECO:0000313" key="4">
    <source>
        <dbReference type="EMBL" id="MFH4984618.1"/>
    </source>
</evidence>